<dbReference type="Pfam" id="PF04308">
    <property type="entry name" value="RNaseH_like"/>
    <property type="match status" value="1"/>
</dbReference>
<sequence>MEVNSLKSITYGELSFEEVCTKIKEYIKKDLEGIYVISIGTDSQSYGGATKMVSVITIVRKSKGGIFFYDIKSLKLIKDLRRKIFAETQYSLELAGRVMQFLEKNEVHAAMEVHVDIGESGETKSLIREIAGWVGALGYKCCIKPASYSSSGIADRLSKRGSIVG</sequence>
<name>A0A6I0FHU2_9FIRM</name>
<dbReference type="EMBL" id="WBZC01000015">
    <property type="protein sequence ID" value="KAB3535741.1"/>
    <property type="molecule type" value="Genomic_DNA"/>
</dbReference>
<dbReference type="AlphaFoldDB" id="A0A6I0FHU2"/>
<dbReference type="Proteomes" id="UP000432715">
    <property type="component" value="Unassembled WGS sequence"/>
</dbReference>
<keyword evidence="2" id="KW-1185">Reference proteome</keyword>
<gene>
    <name evidence="1" type="ORF">F8154_05425</name>
</gene>
<comment type="caution">
    <text evidence="1">The sequence shown here is derived from an EMBL/GenBank/DDBJ whole genome shotgun (WGS) entry which is preliminary data.</text>
</comment>
<reference evidence="1 2" key="1">
    <citation type="submission" date="2019-10" db="EMBL/GenBank/DDBJ databases">
        <title>Alkaliphilus serpentinus sp. nov. and Alkaliphilus pronyensis sp. nov., two novel anaerobic alkaliphilic species isolated from the serpentinized-hosted hydrothermal field of the Prony Bay (New Caledonia).</title>
        <authorList>
            <person name="Postec A."/>
        </authorList>
    </citation>
    <scope>NUCLEOTIDE SEQUENCE [LARGE SCALE GENOMIC DNA]</scope>
    <source>
        <strain evidence="1 2">LacV</strain>
    </source>
</reference>
<accession>A0A6I0FHU2</accession>
<organism evidence="1 2">
    <name type="scientific">Alkaliphilus pronyensis</name>
    <dbReference type="NCBI Taxonomy" id="1482732"/>
    <lineage>
        <taxon>Bacteria</taxon>
        <taxon>Bacillati</taxon>
        <taxon>Bacillota</taxon>
        <taxon>Clostridia</taxon>
        <taxon>Peptostreptococcales</taxon>
        <taxon>Natronincolaceae</taxon>
        <taxon>Alkaliphilus</taxon>
    </lineage>
</organism>
<evidence type="ECO:0000313" key="1">
    <source>
        <dbReference type="EMBL" id="KAB3535741.1"/>
    </source>
</evidence>
<dbReference type="PANTHER" id="PTHR39961:SF1">
    <property type="entry name" value="DUF458 DOMAIN-CONTAINING PROTEIN"/>
    <property type="match status" value="1"/>
</dbReference>
<dbReference type="PANTHER" id="PTHR39961">
    <property type="entry name" value="HYPOTHETICAL CYTOSOLIC PROTEIN"/>
    <property type="match status" value="1"/>
</dbReference>
<proteinExistence type="predicted"/>
<evidence type="ECO:0008006" key="3">
    <source>
        <dbReference type="Google" id="ProtNLM"/>
    </source>
</evidence>
<dbReference type="InterPro" id="IPR007405">
    <property type="entry name" value="Phage_KVP40_Orf299"/>
</dbReference>
<protein>
    <recommendedName>
        <fullName evidence="3">DUF458 domain-containing protein</fullName>
    </recommendedName>
</protein>
<dbReference type="OrthoDB" id="37369at2"/>
<evidence type="ECO:0000313" key="2">
    <source>
        <dbReference type="Proteomes" id="UP000432715"/>
    </source>
</evidence>